<gene>
    <name evidence="5" type="ORF">BT63DRAFT_427468</name>
</gene>
<keyword evidence="1" id="KW-0479">Metal-binding</keyword>
<dbReference type="AlphaFoldDB" id="A0A6A6U6Y2"/>
<reference evidence="5" key="1">
    <citation type="journal article" date="2020" name="Stud. Mycol.">
        <title>101 Dothideomycetes genomes: a test case for predicting lifestyles and emergence of pathogens.</title>
        <authorList>
            <person name="Haridas S."/>
            <person name="Albert R."/>
            <person name="Binder M."/>
            <person name="Bloem J."/>
            <person name="Labutti K."/>
            <person name="Salamov A."/>
            <person name="Andreopoulos B."/>
            <person name="Baker S."/>
            <person name="Barry K."/>
            <person name="Bills G."/>
            <person name="Bluhm B."/>
            <person name="Cannon C."/>
            <person name="Castanera R."/>
            <person name="Culley D."/>
            <person name="Daum C."/>
            <person name="Ezra D."/>
            <person name="Gonzalez J."/>
            <person name="Henrissat B."/>
            <person name="Kuo A."/>
            <person name="Liang C."/>
            <person name="Lipzen A."/>
            <person name="Lutzoni F."/>
            <person name="Magnuson J."/>
            <person name="Mondo S."/>
            <person name="Nolan M."/>
            <person name="Ohm R."/>
            <person name="Pangilinan J."/>
            <person name="Park H.-J."/>
            <person name="Ramirez L."/>
            <person name="Alfaro M."/>
            <person name="Sun H."/>
            <person name="Tritt A."/>
            <person name="Yoshinaga Y."/>
            <person name="Zwiers L.-H."/>
            <person name="Turgeon B."/>
            <person name="Goodwin S."/>
            <person name="Spatafora J."/>
            <person name="Crous P."/>
            <person name="Grigoriev I."/>
        </authorList>
    </citation>
    <scope>NUCLEOTIDE SEQUENCE</scope>
    <source>
        <strain evidence="5">CBS 115976</strain>
    </source>
</reference>
<proteinExistence type="predicted"/>
<evidence type="ECO:0000256" key="3">
    <source>
        <dbReference type="ARBA" id="ARBA00022833"/>
    </source>
</evidence>
<dbReference type="Pfam" id="PF04438">
    <property type="entry name" value="zf-HIT"/>
    <property type="match status" value="1"/>
</dbReference>
<dbReference type="InterPro" id="IPR007529">
    <property type="entry name" value="Znf_HIT"/>
</dbReference>
<keyword evidence="6" id="KW-1185">Reference proteome</keyword>
<keyword evidence="2" id="KW-0863">Zinc-finger</keyword>
<keyword evidence="3" id="KW-0862">Zinc</keyword>
<feature type="domain" description="HIT-type" evidence="4">
    <location>
        <begin position="38"/>
        <end position="65"/>
    </location>
</feature>
<dbReference type="InterPro" id="IPR039723">
    <property type="entry name" value="Vps71/ZNHIT1"/>
</dbReference>
<dbReference type="Proteomes" id="UP000799302">
    <property type="component" value="Unassembled WGS sequence"/>
</dbReference>
<evidence type="ECO:0000256" key="2">
    <source>
        <dbReference type="ARBA" id="ARBA00022771"/>
    </source>
</evidence>
<accession>A0A6A6U6Y2</accession>
<evidence type="ECO:0000256" key="1">
    <source>
        <dbReference type="ARBA" id="ARBA00022723"/>
    </source>
</evidence>
<evidence type="ECO:0000313" key="5">
    <source>
        <dbReference type="EMBL" id="KAF2667053.1"/>
    </source>
</evidence>
<evidence type="ECO:0000259" key="4">
    <source>
        <dbReference type="Pfam" id="PF04438"/>
    </source>
</evidence>
<dbReference type="GO" id="GO:0008270">
    <property type="term" value="F:zinc ion binding"/>
    <property type="evidence" value="ECO:0007669"/>
    <property type="project" value="UniProtKB-KW"/>
</dbReference>
<dbReference type="EMBL" id="MU004238">
    <property type="protein sequence ID" value="KAF2667053.1"/>
    <property type="molecule type" value="Genomic_DNA"/>
</dbReference>
<dbReference type="OrthoDB" id="74807at2759"/>
<evidence type="ECO:0000313" key="6">
    <source>
        <dbReference type="Proteomes" id="UP000799302"/>
    </source>
</evidence>
<dbReference type="GO" id="GO:0006338">
    <property type="term" value="P:chromatin remodeling"/>
    <property type="evidence" value="ECO:0007669"/>
    <property type="project" value="InterPro"/>
</dbReference>
<sequence length="76" mass="8307">MRVPGMPGQEAMDKLINAPALSYTGARAKERASGAPVRKFCDMCGYWGKMKCTICGSYVCCLACKQTHDAAEHPHR</sequence>
<protein>
    <recommendedName>
        <fullName evidence="4">HIT-type domain-containing protein</fullName>
    </recommendedName>
</protein>
<organism evidence="5 6">
    <name type="scientific">Microthyrium microscopicum</name>
    <dbReference type="NCBI Taxonomy" id="703497"/>
    <lineage>
        <taxon>Eukaryota</taxon>
        <taxon>Fungi</taxon>
        <taxon>Dikarya</taxon>
        <taxon>Ascomycota</taxon>
        <taxon>Pezizomycotina</taxon>
        <taxon>Dothideomycetes</taxon>
        <taxon>Dothideomycetes incertae sedis</taxon>
        <taxon>Microthyriales</taxon>
        <taxon>Microthyriaceae</taxon>
        <taxon>Microthyrium</taxon>
    </lineage>
</organism>
<dbReference type="CDD" id="cd21437">
    <property type="entry name" value="zf-HIT_ZNHIT1_like"/>
    <property type="match status" value="1"/>
</dbReference>
<dbReference type="PANTHER" id="PTHR13093">
    <property type="entry name" value="ZINC FINGER HIT DOMAIN CONTAINING PROTEIN 1"/>
    <property type="match status" value="1"/>
</dbReference>
<name>A0A6A6U6Y2_9PEZI</name>
<dbReference type="GO" id="GO:0005634">
    <property type="term" value="C:nucleus"/>
    <property type="evidence" value="ECO:0007669"/>
    <property type="project" value="UniProtKB-ARBA"/>
</dbReference>